<gene>
    <name evidence="3" type="ORF">VM1G_02778</name>
</gene>
<dbReference type="AlphaFoldDB" id="A0A194VTU7"/>
<dbReference type="Gene3D" id="1.10.287.1490">
    <property type="match status" value="1"/>
</dbReference>
<accession>A0A194VTU7</accession>
<feature type="region of interest" description="Disordered" evidence="2">
    <location>
        <begin position="332"/>
        <end position="403"/>
    </location>
</feature>
<proteinExistence type="predicted"/>
<name>A0A194VTU7_CYTMA</name>
<organism evidence="3 4">
    <name type="scientific">Cytospora mali</name>
    <name type="common">Apple Valsa canker fungus</name>
    <name type="synonym">Valsa mali</name>
    <dbReference type="NCBI Taxonomy" id="578113"/>
    <lineage>
        <taxon>Eukaryota</taxon>
        <taxon>Fungi</taxon>
        <taxon>Dikarya</taxon>
        <taxon>Ascomycota</taxon>
        <taxon>Pezizomycotina</taxon>
        <taxon>Sordariomycetes</taxon>
        <taxon>Sordariomycetidae</taxon>
        <taxon>Diaporthales</taxon>
        <taxon>Cytosporaceae</taxon>
        <taxon>Cytospora</taxon>
    </lineage>
</organism>
<dbReference type="Proteomes" id="UP000078559">
    <property type="component" value="Chromosome 3"/>
</dbReference>
<protein>
    <submittedName>
        <fullName evidence="3">Uncharacterized protein</fullName>
    </submittedName>
</protein>
<dbReference type="EMBL" id="CM003100">
    <property type="protein sequence ID" value="KUI67417.1"/>
    <property type="molecule type" value="Genomic_DNA"/>
</dbReference>
<evidence type="ECO:0000313" key="3">
    <source>
        <dbReference type="EMBL" id="KUI67417.1"/>
    </source>
</evidence>
<dbReference type="SMR" id="A0A194VTU7"/>
<evidence type="ECO:0000256" key="1">
    <source>
        <dbReference type="SAM" id="Coils"/>
    </source>
</evidence>
<keyword evidence="4" id="KW-1185">Reference proteome</keyword>
<evidence type="ECO:0000313" key="4">
    <source>
        <dbReference type="Proteomes" id="UP000078559"/>
    </source>
</evidence>
<keyword evidence="1" id="KW-0175">Coiled coil</keyword>
<evidence type="ECO:0000256" key="2">
    <source>
        <dbReference type="SAM" id="MobiDB-lite"/>
    </source>
</evidence>
<feature type="coiled-coil region" evidence="1">
    <location>
        <begin position="222"/>
        <end position="277"/>
    </location>
</feature>
<feature type="coiled-coil region" evidence="1">
    <location>
        <begin position="140"/>
        <end position="167"/>
    </location>
</feature>
<sequence>MERIRCNCKQCGSKLGEFVNLWTQVGKSYCTPVVQPFEPLNIQHDGEARLGDSQTLVDGCSSDQVLFRFSSVEPVSYRGAKRVEFMVKRTLQLRFPPPYFQDPSAPSVKPESVDLSHIQASLDLNRKDIDRLDTAGFRVVSALDEAVQRIEAETKKLQKSVQDLRTDSRGTNHDIAFLKTQVKNIKQKVDNGTTSVIVRLESQVQSIGEAIPGLRTELGKLSTKSEKDIQRLGSQLSQAKEESGQLKSIITSNVLSVKEHAKEMKSLQGEVSTLKDLLNRSPAPQPMERSTRFSDRELDILTDNIARLGNRTSQVETLQMQFEIMKGRLERMESNRQSASMTPAHPSNYRKRSPEDVQEIETSPGSHTALRVEPINASSAKRPRLTRSGTVDERTHKRSSKRS</sequence>
<reference evidence="3" key="1">
    <citation type="submission" date="2014-12" db="EMBL/GenBank/DDBJ databases">
        <title>Genome Sequence of Valsa Canker Pathogens Uncovers a Specific Adaption of Colonization on Woody Bark.</title>
        <authorList>
            <person name="Yin Z."/>
            <person name="Liu H."/>
            <person name="Gao X."/>
            <person name="Li Z."/>
            <person name="Song N."/>
            <person name="Ke X."/>
            <person name="Dai Q."/>
            <person name="Wu Y."/>
            <person name="Sun Y."/>
            <person name="Xu J.-R."/>
            <person name="Kang Z.K."/>
            <person name="Wang L."/>
            <person name="Huang L."/>
        </authorList>
    </citation>
    <scope>NUCLEOTIDE SEQUENCE [LARGE SCALE GENOMIC DNA]</scope>
    <source>
        <strain evidence="3">03-8</strain>
    </source>
</reference>